<keyword evidence="4 7" id="KW-0812">Transmembrane</keyword>
<keyword evidence="7" id="KW-0653">Protein transport</keyword>
<comment type="subcellular location">
    <subcellularLocation>
        <location evidence="1">Cell membrane</location>
        <topology evidence="1">Single-pass membrane protein</topology>
    </subcellularLocation>
    <subcellularLocation>
        <location evidence="7">Cell membrane</location>
        <topology evidence="7">Single-pass type II membrane protein</topology>
    </subcellularLocation>
</comment>
<dbReference type="Pfam" id="PF02472">
    <property type="entry name" value="ExbD"/>
    <property type="match status" value="1"/>
</dbReference>
<dbReference type="InterPro" id="IPR003400">
    <property type="entry name" value="ExbD"/>
</dbReference>
<sequence length="147" mass="16526">MRRPSPYRDRGPLQVAMTPMIDVVFLLLIFFLWTASFQIVEYALPSSISPPSNVGSSAERELEIEDFEQIVVRITGEPGNLTYAVNERRTQELPEVREILGVLASIKNDVPLIIDPVEAVPVGQVIDVYDIGRVLNFQEIQFAVEPD</sequence>
<evidence type="ECO:0000256" key="6">
    <source>
        <dbReference type="ARBA" id="ARBA00023136"/>
    </source>
</evidence>
<dbReference type="GO" id="GO:0022857">
    <property type="term" value="F:transmembrane transporter activity"/>
    <property type="evidence" value="ECO:0007669"/>
    <property type="project" value="InterPro"/>
</dbReference>
<keyword evidence="5 8" id="KW-1133">Transmembrane helix</keyword>
<evidence type="ECO:0000256" key="4">
    <source>
        <dbReference type="ARBA" id="ARBA00022692"/>
    </source>
</evidence>
<dbReference type="AlphaFoldDB" id="A0A2S8FGE5"/>
<evidence type="ECO:0000313" key="9">
    <source>
        <dbReference type="EMBL" id="PQO31239.1"/>
    </source>
</evidence>
<protein>
    <recommendedName>
        <fullName evidence="11">Biopolymer transporter ExbD</fullName>
    </recommendedName>
</protein>
<reference evidence="9 10" key="1">
    <citation type="submission" date="2018-02" db="EMBL/GenBank/DDBJ databases">
        <title>Comparative genomes isolates from brazilian mangrove.</title>
        <authorList>
            <person name="Araujo J.E."/>
            <person name="Taketani R.G."/>
            <person name="Silva M.C.P."/>
            <person name="Loureco M.V."/>
            <person name="Andreote F.D."/>
        </authorList>
    </citation>
    <scope>NUCLEOTIDE SEQUENCE [LARGE SCALE GENOMIC DNA]</scope>
    <source>
        <strain evidence="9 10">HEX-2 MGV</strain>
    </source>
</reference>
<dbReference type="GO" id="GO:0005886">
    <property type="term" value="C:plasma membrane"/>
    <property type="evidence" value="ECO:0007669"/>
    <property type="project" value="UniProtKB-SubCell"/>
</dbReference>
<dbReference type="OrthoDB" id="281590at2"/>
<organism evidence="9 10">
    <name type="scientific">Blastopirellula marina</name>
    <dbReference type="NCBI Taxonomy" id="124"/>
    <lineage>
        <taxon>Bacteria</taxon>
        <taxon>Pseudomonadati</taxon>
        <taxon>Planctomycetota</taxon>
        <taxon>Planctomycetia</taxon>
        <taxon>Pirellulales</taxon>
        <taxon>Pirellulaceae</taxon>
        <taxon>Blastopirellula</taxon>
    </lineage>
</organism>
<evidence type="ECO:0000256" key="1">
    <source>
        <dbReference type="ARBA" id="ARBA00004162"/>
    </source>
</evidence>
<keyword evidence="7" id="KW-0813">Transport</keyword>
<dbReference type="EMBL" id="PUIA01000037">
    <property type="protein sequence ID" value="PQO31239.1"/>
    <property type="molecule type" value="Genomic_DNA"/>
</dbReference>
<dbReference type="PANTHER" id="PTHR30558">
    <property type="entry name" value="EXBD MEMBRANE COMPONENT OF PMF-DRIVEN MACROMOLECULE IMPORT SYSTEM"/>
    <property type="match status" value="1"/>
</dbReference>
<gene>
    <name evidence="9" type="ORF">C5Y96_12910</name>
</gene>
<evidence type="ECO:0000256" key="5">
    <source>
        <dbReference type="ARBA" id="ARBA00022989"/>
    </source>
</evidence>
<accession>A0A2S8FGE5</accession>
<evidence type="ECO:0000256" key="2">
    <source>
        <dbReference type="ARBA" id="ARBA00005811"/>
    </source>
</evidence>
<evidence type="ECO:0000256" key="8">
    <source>
        <dbReference type="SAM" id="Phobius"/>
    </source>
</evidence>
<evidence type="ECO:0008006" key="11">
    <source>
        <dbReference type="Google" id="ProtNLM"/>
    </source>
</evidence>
<dbReference type="GO" id="GO:0015031">
    <property type="term" value="P:protein transport"/>
    <property type="evidence" value="ECO:0007669"/>
    <property type="project" value="UniProtKB-KW"/>
</dbReference>
<dbReference type="RefSeq" id="WP_105353878.1">
    <property type="nucleotide sequence ID" value="NZ_PUIA01000037.1"/>
</dbReference>
<feature type="transmembrane region" description="Helical" evidence="8">
    <location>
        <begin position="21"/>
        <end position="40"/>
    </location>
</feature>
<comment type="caution">
    <text evidence="9">The sequence shown here is derived from an EMBL/GenBank/DDBJ whole genome shotgun (WGS) entry which is preliminary data.</text>
</comment>
<dbReference type="PANTHER" id="PTHR30558:SF3">
    <property type="entry name" value="BIOPOLYMER TRANSPORT PROTEIN EXBD-RELATED"/>
    <property type="match status" value="1"/>
</dbReference>
<evidence type="ECO:0000256" key="3">
    <source>
        <dbReference type="ARBA" id="ARBA00022475"/>
    </source>
</evidence>
<comment type="similarity">
    <text evidence="2 7">Belongs to the ExbD/TolR family.</text>
</comment>
<keyword evidence="3" id="KW-1003">Cell membrane</keyword>
<evidence type="ECO:0000313" key="10">
    <source>
        <dbReference type="Proteomes" id="UP000240009"/>
    </source>
</evidence>
<name>A0A2S8FGE5_9BACT</name>
<dbReference type="Proteomes" id="UP000240009">
    <property type="component" value="Unassembled WGS sequence"/>
</dbReference>
<proteinExistence type="inferred from homology"/>
<evidence type="ECO:0000256" key="7">
    <source>
        <dbReference type="RuleBase" id="RU003879"/>
    </source>
</evidence>
<keyword evidence="6 8" id="KW-0472">Membrane</keyword>